<reference evidence="9" key="1">
    <citation type="submission" date="2014-02" db="EMBL/GenBank/DDBJ databases">
        <title>Complete genome sequence and comparative genomic analysis of the nitrogen-fixing bacterium Leptospirillum ferriphilum YSK.</title>
        <authorList>
            <person name="Guo X."/>
            <person name="Yin H."/>
            <person name="Liang Y."/>
            <person name="Hu Q."/>
            <person name="Ma L."/>
            <person name="Xiao Y."/>
            <person name="Zhang X."/>
            <person name="Qiu G."/>
            <person name="Liu X."/>
        </authorList>
    </citation>
    <scope>NUCLEOTIDE SEQUENCE [LARGE SCALE GENOMIC DNA]</scope>
    <source>
        <strain evidence="9">YSK</strain>
    </source>
</reference>
<protein>
    <recommendedName>
        <fullName evidence="7">Metalloenzyme domain-containing protein</fullName>
    </recommendedName>
</protein>
<evidence type="ECO:0000313" key="9">
    <source>
        <dbReference type="Proteomes" id="UP000027059"/>
    </source>
</evidence>
<reference evidence="8 9" key="2">
    <citation type="journal article" date="2015" name="Biomed. Res. Int.">
        <title>Effects of Arsenite Resistance on the Growth and Functional Gene Expression of Leptospirillum ferriphilum and Acidithiobacillus thiooxidans in Pure Culture and Coculture.</title>
        <authorList>
            <person name="Jiang H."/>
            <person name="Liang Y."/>
            <person name="Yin H."/>
            <person name="Xiao Y."/>
            <person name="Guo X."/>
            <person name="Xu Y."/>
            <person name="Hu Q."/>
            <person name="Liu H."/>
            <person name="Liu X."/>
        </authorList>
    </citation>
    <scope>NUCLEOTIDE SEQUENCE [LARGE SCALE GENOMIC DNA]</scope>
    <source>
        <strain evidence="8 9">YSK</strain>
    </source>
</reference>
<evidence type="ECO:0000256" key="6">
    <source>
        <dbReference type="SAM" id="MobiDB-lite"/>
    </source>
</evidence>
<name>A0A059XX75_9BACT</name>
<sequence length="400" mass="44342">MEAQLVFILDGLAESFSPTTLEIARTPFLDSFSERGEAGLVDLGWDLEDPSSESGILRLCGASEVEKIYSRSLLLYGAFHSSGPFTGRRGVTEEDRKWVWILNPATVSDGRLDSYVEDSPPDSFWRGFLERAARRKSPFRYLPVHGSAGHILRVLATHPVDGQPAGDSRPPRRGDSLPEDGLVADLIRDGIACVPPGSSFNCVWPWGMGKWEPENMHPGLEQDEKWMIAGSPLPRAIGKILGWKTPCLTEATGDVDTSIVSKGKAICEALDSDRTTHVFCHLEGFDLASHRRNRSQKIRFLEEFDRVMGPVLQTLLFRKRLKGFWFTCDHRSSPVTGNHEGGPVPYLYVPVSGGTFSPLQGGRKWTEQNAGKGKLHTIESWKNALGISNHQKGGTHKIWP</sequence>
<dbReference type="EMBL" id="CP007243">
    <property type="protein sequence ID" value="AIA31710.1"/>
    <property type="molecule type" value="Genomic_DNA"/>
</dbReference>
<dbReference type="InterPro" id="IPR004456">
    <property type="entry name" value="Pglycerate_mutase_ApgM"/>
</dbReference>
<dbReference type="GO" id="GO:0006096">
    <property type="term" value="P:glycolytic process"/>
    <property type="evidence" value="ECO:0007669"/>
    <property type="project" value="UniProtKB-KW"/>
</dbReference>
<dbReference type="Pfam" id="PF01676">
    <property type="entry name" value="Metalloenzyme"/>
    <property type="match status" value="1"/>
</dbReference>
<evidence type="ECO:0000313" key="8">
    <source>
        <dbReference type="EMBL" id="AIA31710.1"/>
    </source>
</evidence>
<comment type="function">
    <text evidence="2">Catalyzes the interconversion of 2-phosphoglycerate and 3-phosphoglycerate.</text>
</comment>
<evidence type="ECO:0000256" key="5">
    <source>
        <dbReference type="ARBA" id="ARBA00023152"/>
    </source>
</evidence>
<dbReference type="InterPro" id="IPR017850">
    <property type="entry name" value="Alkaline_phosphatase_core_sf"/>
</dbReference>
<accession>A0A059XX75</accession>
<keyword evidence="9" id="KW-1185">Reference proteome</keyword>
<evidence type="ECO:0000256" key="1">
    <source>
        <dbReference type="ARBA" id="ARBA00000370"/>
    </source>
</evidence>
<dbReference type="OrthoDB" id="9816134at2"/>
<evidence type="ECO:0000256" key="4">
    <source>
        <dbReference type="ARBA" id="ARBA00005524"/>
    </source>
</evidence>
<evidence type="ECO:0000259" key="7">
    <source>
        <dbReference type="Pfam" id="PF01676"/>
    </source>
</evidence>
<proteinExistence type="inferred from homology"/>
<dbReference type="PANTHER" id="PTHR31209:SF0">
    <property type="entry name" value="METALLOENZYME DOMAIN-CONTAINING PROTEIN"/>
    <property type="match status" value="1"/>
</dbReference>
<feature type="region of interest" description="Disordered" evidence="6">
    <location>
        <begin position="159"/>
        <end position="179"/>
    </location>
</feature>
<dbReference type="Gene3D" id="3.40.720.10">
    <property type="entry name" value="Alkaline Phosphatase, subunit A"/>
    <property type="match status" value="1"/>
</dbReference>
<comment type="similarity">
    <text evidence="4">Belongs to the BPG-independent phosphoglycerate mutase family. A-PGAM subfamily.</text>
</comment>
<feature type="domain" description="Metalloenzyme" evidence="7">
    <location>
        <begin position="5"/>
        <end position="378"/>
    </location>
</feature>
<gene>
    <name evidence="8" type="ORF">Y981_06250</name>
</gene>
<dbReference type="RefSeq" id="WP_023525484.1">
    <property type="nucleotide sequence ID" value="NZ_CP007243.1"/>
</dbReference>
<comment type="catalytic activity">
    <reaction evidence="1">
        <text>(2R)-2-phosphoglycerate = (2R)-3-phosphoglycerate</text>
        <dbReference type="Rhea" id="RHEA:15901"/>
        <dbReference type="ChEBI" id="CHEBI:58272"/>
        <dbReference type="ChEBI" id="CHEBI:58289"/>
        <dbReference type="EC" id="5.4.2.12"/>
    </reaction>
</comment>
<dbReference type="InterPro" id="IPR006124">
    <property type="entry name" value="Metalloenzyme"/>
</dbReference>
<comment type="pathway">
    <text evidence="3">Carbohydrate degradation.</text>
</comment>
<organism evidence="8 9">
    <name type="scientific">Leptospirillum ferriphilum YSK</name>
    <dbReference type="NCBI Taxonomy" id="1441628"/>
    <lineage>
        <taxon>Bacteria</taxon>
        <taxon>Pseudomonadati</taxon>
        <taxon>Nitrospirota</taxon>
        <taxon>Nitrospiria</taxon>
        <taxon>Nitrospirales</taxon>
        <taxon>Nitrospiraceae</taxon>
        <taxon>Leptospirillum</taxon>
    </lineage>
</organism>
<dbReference type="Proteomes" id="UP000027059">
    <property type="component" value="Chromosome"/>
</dbReference>
<keyword evidence="5" id="KW-0324">Glycolysis</keyword>
<dbReference type="PANTHER" id="PTHR31209">
    <property type="entry name" value="COFACTOR-INDEPENDENT PHOSPHOGLYCERATE MUTASE"/>
    <property type="match status" value="1"/>
</dbReference>
<dbReference type="GO" id="GO:0004619">
    <property type="term" value="F:phosphoglycerate mutase activity"/>
    <property type="evidence" value="ECO:0007669"/>
    <property type="project" value="UniProtKB-EC"/>
</dbReference>
<evidence type="ECO:0000256" key="3">
    <source>
        <dbReference type="ARBA" id="ARBA00004921"/>
    </source>
</evidence>
<dbReference type="AlphaFoldDB" id="A0A059XX75"/>
<dbReference type="GO" id="GO:0046872">
    <property type="term" value="F:metal ion binding"/>
    <property type="evidence" value="ECO:0007669"/>
    <property type="project" value="InterPro"/>
</dbReference>
<dbReference type="KEGG" id="lfp:Y981_06250"/>
<dbReference type="SUPFAM" id="SSF53649">
    <property type="entry name" value="Alkaline phosphatase-like"/>
    <property type="match status" value="1"/>
</dbReference>
<evidence type="ECO:0000256" key="2">
    <source>
        <dbReference type="ARBA" id="ARBA00002315"/>
    </source>
</evidence>
<dbReference type="HOGENOM" id="CLU_677560_0_0_0"/>